<feature type="domain" description="Tyr recombinase" evidence="7">
    <location>
        <begin position="127"/>
        <end position="321"/>
    </location>
</feature>
<keyword evidence="3" id="KW-0229">DNA integration</keyword>
<dbReference type="InterPro" id="IPR010998">
    <property type="entry name" value="Integrase_recombinase_N"/>
</dbReference>
<dbReference type="SUPFAM" id="SSF56349">
    <property type="entry name" value="DNA breaking-rejoining enzymes"/>
    <property type="match status" value="1"/>
</dbReference>
<dbReference type="Gene3D" id="1.10.443.10">
    <property type="entry name" value="Intergrase catalytic core"/>
    <property type="match status" value="1"/>
</dbReference>
<dbReference type="GO" id="GO:0006310">
    <property type="term" value="P:DNA recombination"/>
    <property type="evidence" value="ECO:0007669"/>
    <property type="project" value="UniProtKB-KW"/>
</dbReference>
<dbReference type="InterPro" id="IPR002104">
    <property type="entry name" value="Integrase_catalytic"/>
</dbReference>
<evidence type="ECO:0000256" key="2">
    <source>
        <dbReference type="ARBA" id="ARBA00008857"/>
    </source>
</evidence>
<organism evidence="9 10">
    <name type="scientific">Desulforamulus putei DSM 12395</name>
    <dbReference type="NCBI Taxonomy" id="1121429"/>
    <lineage>
        <taxon>Bacteria</taxon>
        <taxon>Bacillati</taxon>
        <taxon>Bacillota</taxon>
        <taxon>Clostridia</taxon>
        <taxon>Eubacteriales</taxon>
        <taxon>Peptococcaceae</taxon>
        <taxon>Desulforamulus</taxon>
    </lineage>
</organism>
<dbReference type="EMBL" id="FQUY01000055">
    <property type="protein sequence ID" value="SHF66231.1"/>
    <property type="molecule type" value="Genomic_DNA"/>
</dbReference>
<keyword evidence="5" id="KW-0233">DNA recombination</keyword>
<protein>
    <submittedName>
        <fullName evidence="9">Site-specific recombinase XerD</fullName>
    </submittedName>
</protein>
<dbReference type="GO" id="GO:0003677">
    <property type="term" value="F:DNA binding"/>
    <property type="evidence" value="ECO:0007669"/>
    <property type="project" value="UniProtKB-UniRule"/>
</dbReference>
<evidence type="ECO:0000256" key="3">
    <source>
        <dbReference type="ARBA" id="ARBA00022908"/>
    </source>
</evidence>
<dbReference type="PANTHER" id="PTHR30349">
    <property type="entry name" value="PHAGE INTEGRASE-RELATED"/>
    <property type="match status" value="1"/>
</dbReference>
<accession>A0A1M5DH51</accession>
<dbReference type="GO" id="GO:0015074">
    <property type="term" value="P:DNA integration"/>
    <property type="evidence" value="ECO:0007669"/>
    <property type="project" value="UniProtKB-KW"/>
</dbReference>
<dbReference type="PANTHER" id="PTHR30349:SF81">
    <property type="entry name" value="TYROSINE RECOMBINASE XERC"/>
    <property type="match status" value="1"/>
</dbReference>
<name>A0A1M5DH51_9FIRM</name>
<dbReference type="Proteomes" id="UP000184148">
    <property type="component" value="Unassembled WGS sequence"/>
</dbReference>
<feature type="domain" description="Core-binding (CB)" evidence="8">
    <location>
        <begin position="10"/>
        <end position="103"/>
    </location>
</feature>
<comment type="function">
    <text evidence="1">Site-specific tyrosine recombinase, which acts by catalyzing the cutting and rejoining of the recombining DNA molecules.</text>
</comment>
<evidence type="ECO:0000313" key="9">
    <source>
        <dbReference type="EMBL" id="SHF66231.1"/>
    </source>
</evidence>
<dbReference type="Pfam" id="PF00589">
    <property type="entry name" value="Phage_integrase"/>
    <property type="match status" value="1"/>
</dbReference>
<comment type="similarity">
    <text evidence="2">Belongs to the 'phage' integrase family.</text>
</comment>
<evidence type="ECO:0000256" key="6">
    <source>
        <dbReference type="PROSITE-ProRule" id="PRU01248"/>
    </source>
</evidence>
<evidence type="ECO:0000259" key="7">
    <source>
        <dbReference type="PROSITE" id="PS51898"/>
    </source>
</evidence>
<dbReference type="InterPro" id="IPR013762">
    <property type="entry name" value="Integrase-like_cat_sf"/>
</dbReference>
<dbReference type="InterPro" id="IPR050090">
    <property type="entry name" value="Tyrosine_recombinase_XerCD"/>
</dbReference>
<dbReference type="Pfam" id="PF13495">
    <property type="entry name" value="Phage_int_SAM_4"/>
    <property type="match status" value="1"/>
</dbReference>
<dbReference type="InterPro" id="IPR004107">
    <property type="entry name" value="Integrase_SAM-like_N"/>
</dbReference>
<evidence type="ECO:0000313" key="10">
    <source>
        <dbReference type="Proteomes" id="UP000184148"/>
    </source>
</evidence>
<evidence type="ECO:0000259" key="8">
    <source>
        <dbReference type="PROSITE" id="PS51900"/>
    </source>
</evidence>
<proteinExistence type="inferred from homology"/>
<dbReference type="PROSITE" id="PS51898">
    <property type="entry name" value="TYR_RECOMBINASE"/>
    <property type="match status" value="1"/>
</dbReference>
<dbReference type="Gene3D" id="1.10.150.130">
    <property type="match status" value="1"/>
</dbReference>
<dbReference type="OrthoDB" id="9771888at2"/>
<dbReference type="RefSeq" id="WP_073240314.1">
    <property type="nucleotide sequence ID" value="NZ_FQUY01000055.1"/>
</dbReference>
<keyword evidence="4 6" id="KW-0238">DNA-binding</keyword>
<evidence type="ECO:0000256" key="4">
    <source>
        <dbReference type="ARBA" id="ARBA00023125"/>
    </source>
</evidence>
<sequence>MRKNKNRNGPDFWLYARSFLHIYLPKVRNLSQNTIESYKQSITYFIDYLKNQMGIERKDVTFDCLNRKTIKNYLIWMNEDQNLAVKTCNLRLTALKSFMEYCADEDITLVAIYNDVCSVRGMKEHKKSVLYMTNEAIETLLKTPKTDTVKGRRNRMMFIMLYDTAARAQELVDITLRDLHLVNGKTPFVTLTGKGNKSRNVPLMEKTVAHINRYLQEFHPHPSTDGKEPLFFSRRDGKPHALSTDSVNLLLGYYANQARSICPQIPQHVHCHLVRKTRAMHLYRQGMPLTVIMEMLGHENLSTTSNFYAFATLDMIHEAMKKTTPEAVAEAPIWKSKDIRDMLYSLD</sequence>
<reference evidence="10" key="1">
    <citation type="submission" date="2016-11" db="EMBL/GenBank/DDBJ databases">
        <authorList>
            <person name="Varghese N."/>
            <person name="Submissions S."/>
        </authorList>
    </citation>
    <scope>NUCLEOTIDE SEQUENCE [LARGE SCALE GENOMIC DNA]</scope>
    <source>
        <strain evidence="10">DSM 12395</strain>
    </source>
</reference>
<dbReference type="PROSITE" id="PS51900">
    <property type="entry name" value="CB"/>
    <property type="match status" value="1"/>
</dbReference>
<dbReference type="InterPro" id="IPR044068">
    <property type="entry name" value="CB"/>
</dbReference>
<evidence type="ECO:0000256" key="5">
    <source>
        <dbReference type="ARBA" id="ARBA00023172"/>
    </source>
</evidence>
<keyword evidence="10" id="KW-1185">Reference proteome</keyword>
<dbReference type="AlphaFoldDB" id="A0A1M5DH51"/>
<dbReference type="InterPro" id="IPR011010">
    <property type="entry name" value="DNA_brk_join_enz"/>
</dbReference>
<dbReference type="STRING" id="1121429.SAMN02745133_03192"/>
<evidence type="ECO:0000256" key="1">
    <source>
        <dbReference type="ARBA" id="ARBA00003283"/>
    </source>
</evidence>
<gene>
    <name evidence="9" type="ORF">SAMN02745133_03192</name>
</gene>